<feature type="chain" id="PRO_5046374390" evidence="2">
    <location>
        <begin position="24"/>
        <end position="302"/>
    </location>
</feature>
<dbReference type="Proteomes" id="UP001501842">
    <property type="component" value="Unassembled WGS sequence"/>
</dbReference>
<gene>
    <name evidence="3" type="ORF">GCM10010439_29500</name>
</gene>
<dbReference type="PANTHER" id="PTHR15462">
    <property type="entry name" value="SERINE PROTEASE"/>
    <property type="match status" value="1"/>
</dbReference>
<evidence type="ECO:0000313" key="3">
    <source>
        <dbReference type="EMBL" id="GAA2726552.1"/>
    </source>
</evidence>
<feature type="signal peptide" evidence="2">
    <location>
        <begin position="1"/>
        <end position="23"/>
    </location>
</feature>
<dbReference type="PANTHER" id="PTHR15462:SF19">
    <property type="entry name" value="PEPTIDASE S1 DOMAIN-CONTAINING PROTEIN"/>
    <property type="match status" value="1"/>
</dbReference>
<accession>A0ABN3U8D6</accession>
<dbReference type="EMBL" id="BAAATZ010000009">
    <property type="protein sequence ID" value="GAA2726552.1"/>
    <property type="molecule type" value="Genomic_DNA"/>
</dbReference>
<dbReference type="SUPFAM" id="SSF50494">
    <property type="entry name" value="Trypsin-like serine proteases"/>
    <property type="match status" value="1"/>
</dbReference>
<dbReference type="RefSeq" id="WP_344450922.1">
    <property type="nucleotide sequence ID" value="NZ_BAAATZ010000009.1"/>
</dbReference>
<dbReference type="InterPro" id="IPR050966">
    <property type="entry name" value="Glutamyl_endopeptidase"/>
</dbReference>
<dbReference type="InterPro" id="IPR043504">
    <property type="entry name" value="Peptidase_S1_PA_chymotrypsin"/>
</dbReference>
<dbReference type="InterPro" id="IPR009003">
    <property type="entry name" value="Peptidase_S1_PA"/>
</dbReference>
<organism evidence="3 4">
    <name type="scientific">Actinocorallia aurantiaca</name>
    <dbReference type="NCBI Taxonomy" id="46204"/>
    <lineage>
        <taxon>Bacteria</taxon>
        <taxon>Bacillati</taxon>
        <taxon>Actinomycetota</taxon>
        <taxon>Actinomycetes</taxon>
        <taxon>Streptosporangiales</taxon>
        <taxon>Thermomonosporaceae</taxon>
        <taxon>Actinocorallia</taxon>
    </lineage>
</organism>
<dbReference type="Gene3D" id="2.40.10.10">
    <property type="entry name" value="Trypsin-like serine proteases"/>
    <property type="match status" value="2"/>
</dbReference>
<proteinExistence type="predicted"/>
<protein>
    <submittedName>
        <fullName evidence="3">Peptidase</fullName>
    </submittedName>
</protein>
<comment type="caution">
    <text evidence="3">The sequence shown here is derived from an EMBL/GenBank/DDBJ whole genome shotgun (WGS) entry which is preliminary data.</text>
</comment>
<keyword evidence="1 2" id="KW-0732">Signal</keyword>
<sequence length="302" mass="32363">MVTDSWIARLLAGVVGLSPVALAGASVQSLPDTVVFRDLPAGQVQQQRVLRYWTADRRASARQVSTLGRRGRAAPKAVSTGALWPAAPLGTVGRVFFSMNGQDYLCSAATVRSTNRDLVVTSGHCAKNGSGDWAENWVFVPAYRDGGGPHGGFAARRMFVPDQWSTGADDGYDVAMVALAPSGGKHVADVVGANEIAFGRPRGQQVHTFGYPSYERYDGRRLAYCSGRPSDDPYGETRAQGLRCDLTQGSSGGPWMTSFDPATGTGTVVSVSSFKYADEERVMYGPYFGDAVRKLYTRAEKG</sequence>
<reference evidence="3 4" key="1">
    <citation type="journal article" date="2019" name="Int. J. Syst. Evol. Microbiol.">
        <title>The Global Catalogue of Microorganisms (GCM) 10K type strain sequencing project: providing services to taxonomists for standard genome sequencing and annotation.</title>
        <authorList>
            <consortium name="The Broad Institute Genomics Platform"/>
            <consortium name="The Broad Institute Genome Sequencing Center for Infectious Disease"/>
            <person name="Wu L."/>
            <person name="Ma J."/>
        </authorList>
    </citation>
    <scope>NUCLEOTIDE SEQUENCE [LARGE SCALE GENOMIC DNA]</scope>
    <source>
        <strain evidence="3 4">JCM 8201</strain>
    </source>
</reference>
<name>A0ABN3U8D6_9ACTN</name>
<keyword evidence="4" id="KW-1185">Reference proteome</keyword>
<evidence type="ECO:0000256" key="2">
    <source>
        <dbReference type="SAM" id="SignalP"/>
    </source>
</evidence>
<evidence type="ECO:0000313" key="4">
    <source>
        <dbReference type="Proteomes" id="UP001501842"/>
    </source>
</evidence>
<evidence type="ECO:0000256" key="1">
    <source>
        <dbReference type="ARBA" id="ARBA00022729"/>
    </source>
</evidence>